<evidence type="ECO:0000313" key="2">
    <source>
        <dbReference type="EMBL" id="MBC8757039.1"/>
    </source>
</evidence>
<dbReference type="PANTHER" id="PTHR20883">
    <property type="entry name" value="PHYTANOYL-COA DIOXYGENASE DOMAIN CONTAINING 1"/>
    <property type="match status" value="1"/>
</dbReference>
<dbReference type="SUPFAM" id="SSF51197">
    <property type="entry name" value="Clavaminate synthase-like"/>
    <property type="match status" value="1"/>
</dbReference>
<proteinExistence type="predicted"/>
<dbReference type="InterPro" id="IPR008775">
    <property type="entry name" value="Phytyl_CoA_dOase-like"/>
</dbReference>
<dbReference type="Gene3D" id="2.60.120.620">
    <property type="entry name" value="q2cbj1_9rhob like domain"/>
    <property type="match status" value="1"/>
</dbReference>
<keyword evidence="3" id="KW-1185">Reference proteome</keyword>
<comment type="caution">
    <text evidence="2">The sequence shown here is derived from an EMBL/GenBank/DDBJ whole genome shotgun (WGS) entry which is preliminary data.</text>
</comment>
<gene>
    <name evidence="2" type="ORF">H2O64_20370</name>
</gene>
<keyword evidence="2" id="KW-0223">Dioxygenase</keyword>
<organism evidence="2 3">
    <name type="scientific">Kordia aestuariivivens</name>
    <dbReference type="NCBI Taxonomy" id="2759037"/>
    <lineage>
        <taxon>Bacteria</taxon>
        <taxon>Pseudomonadati</taxon>
        <taxon>Bacteroidota</taxon>
        <taxon>Flavobacteriia</taxon>
        <taxon>Flavobacteriales</taxon>
        <taxon>Flavobacteriaceae</taxon>
        <taxon>Kordia</taxon>
    </lineage>
</organism>
<name>A0ABR7QFG5_9FLAO</name>
<evidence type="ECO:0000256" key="1">
    <source>
        <dbReference type="ARBA" id="ARBA00001954"/>
    </source>
</evidence>
<dbReference type="RefSeq" id="WP_187564084.1">
    <property type="nucleotide sequence ID" value="NZ_JACGWS010000016.1"/>
</dbReference>
<evidence type="ECO:0000313" key="3">
    <source>
        <dbReference type="Proteomes" id="UP000619238"/>
    </source>
</evidence>
<protein>
    <submittedName>
        <fullName evidence="2">Phytanoyl-CoA dioxygenase family protein</fullName>
    </submittedName>
</protein>
<sequence>MKYDTKWDIFHDEAMNSEFAAQGYQILTIDNFDVLNELLAVYNETSLNYNAGFTATLLVPDHSHRKLIHEKVASILAPTIKRYFKSYRQMCCGYAVKKGNDVNSYMPLHQDISMAKPEGRAGLSFWFPLVATDKENGNLQLVPKSHLFYRHERAAGTSFPLLEQEEKLREHYLKPIPTKLGQAIVFDQTLFHASPPNMSEKDRVVATNVLLPEEKPTFYYHRKVETTPVELEAYKVEDDFYFSHQLGTRPKDLEAIENFKEHAPKKDTSLFPKLMI</sequence>
<dbReference type="EMBL" id="JACGWS010000016">
    <property type="protein sequence ID" value="MBC8757039.1"/>
    <property type="molecule type" value="Genomic_DNA"/>
</dbReference>
<dbReference type="PANTHER" id="PTHR20883:SF48">
    <property type="entry name" value="ECTOINE DIOXYGENASE"/>
    <property type="match status" value="1"/>
</dbReference>
<dbReference type="Proteomes" id="UP000619238">
    <property type="component" value="Unassembled WGS sequence"/>
</dbReference>
<keyword evidence="2" id="KW-0560">Oxidoreductase</keyword>
<accession>A0ABR7QFG5</accession>
<dbReference type="GO" id="GO:0051213">
    <property type="term" value="F:dioxygenase activity"/>
    <property type="evidence" value="ECO:0007669"/>
    <property type="project" value="UniProtKB-KW"/>
</dbReference>
<reference evidence="2 3" key="1">
    <citation type="submission" date="2020-07" db="EMBL/GenBank/DDBJ databases">
        <title>Description of Kordia aestuariivivens sp. nov., isolated from a tidal flat.</title>
        <authorList>
            <person name="Park S."/>
            <person name="Yoon J.-H."/>
        </authorList>
    </citation>
    <scope>NUCLEOTIDE SEQUENCE [LARGE SCALE GENOMIC DNA]</scope>
    <source>
        <strain evidence="2 3">YSTF-M3</strain>
    </source>
</reference>
<dbReference type="Pfam" id="PF05721">
    <property type="entry name" value="PhyH"/>
    <property type="match status" value="1"/>
</dbReference>
<comment type="cofactor">
    <cofactor evidence="1">
        <name>Fe(2+)</name>
        <dbReference type="ChEBI" id="CHEBI:29033"/>
    </cofactor>
</comment>